<keyword evidence="3" id="KW-0156">Chromatin regulator</keyword>
<dbReference type="Gene3D" id="3.40.50.150">
    <property type="entry name" value="Vaccinia Virus protein VP39"/>
    <property type="match status" value="1"/>
</dbReference>
<dbReference type="SUPFAM" id="SSF53335">
    <property type="entry name" value="S-adenosyl-L-methionine-dependent methyltransferases"/>
    <property type="match status" value="1"/>
</dbReference>
<name>A0A7S1U404_9STRA</name>
<dbReference type="CDD" id="cd02440">
    <property type="entry name" value="AdoMet_MTases"/>
    <property type="match status" value="1"/>
</dbReference>
<evidence type="ECO:0000259" key="6">
    <source>
        <dbReference type="Pfam" id="PF08123"/>
    </source>
</evidence>
<gene>
    <name evidence="7" type="ORF">PPAR1163_LOCUS14600</name>
</gene>
<evidence type="ECO:0000256" key="2">
    <source>
        <dbReference type="ARBA" id="ARBA00020987"/>
    </source>
</evidence>
<evidence type="ECO:0000313" key="7">
    <source>
        <dbReference type="EMBL" id="CAD9256229.1"/>
    </source>
</evidence>
<accession>A0A7S1U404</accession>
<dbReference type="PANTHER" id="PTHR21451:SF19">
    <property type="entry name" value="ACTIVATED IN BLOCKED UNFOLDED PROTEIN RESPONSE"/>
    <property type="match status" value="1"/>
</dbReference>
<evidence type="ECO:0000256" key="4">
    <source>
        <dbReference type="ARBA" id="ARBA00029821"/>
    </source>
</evidence>
<evidence type="ECO:0000256" key="1">
    <source>
        <dbReference type="ARBA" id="ARBA00012190"/>
    </source>
</evidence>
<dbReference type="InterPro" id="IPR025789">
    <property type="entry name" value="DOT1_dom"/>
</dbReference>
<dbReference type="GO" id="GO:0051726">
    <property type="term" value="P:regulation of cell cycle"/>
    <property type="evidence" value="ECO:0007669"/>
    <property type="project" value="InterPro"/>
</dbReference>
<reference evidence="7" key="1">
    <citation type="submission" date="2021-01" db="EMBL/GenBank/DDBJ databases">
        <authorList>
            <person name="Corre E."/>
            <person name="Pelletier E."/>
            <person name="Niang G."/>
            <person name="Scheremetjew M."/>
            <person name="Finn R."/>
            <person name="Kale V."/>
            <person name="Holt S."/>
            <person name="Cochrane G."/>
            <person name="Meng A."/>
            <person name="Brown T."/>
            <person name="Cohen L."/>
        </authorList>
    </citation>
    <scope>NUCLEOTIDE SEQUENCE</scope>
    <source>
        <strain evidence="7">CCMP2877</strain>
    </source>
</reference>
<proteinExistence type="predicted"/>
<evidence type="ECO:0000256" key="3">
    <source>
        <dbReference type="ARBA" id="ARBA00022853"/>
    </source>
</evidence>
<feature type="domain" description="DOT1" evidence="6">
    <location>
        <begin position="70"/>
        <end position="221"/>
    </location>
</feature>
<protein>
    <recommendedName>
        <fullName evidence="2">Histone-lysine N-methyltransferase, H3 lysine-79 specific</fullName>
        <ecNumber evidence="1">2.1.1.360</ecNumber>
    </recommendedName>
    <alternativeName>
        <fullName evidence="4">Histone H3-K79 methyltransferase</fullName>
    </alternativeName>
</protein>
<evidence type="ECO:0000256" key="5">
    <source>
        <dbReference type="ARBA" id="ARBA00047770"/>
    </source>
</evidence>
<organism evidence="7">
    <name type="scientific">Phaeomonas parva</name>
    <dbReference type="NCBI Taxonomy" id="124430"/>
    <lineage>
        <taxon>Eukaryota</taxon>
        <taxon>Sar</taxon>
        <taxon>Stramenopiles</taxon>
        <taxon>Ochrophyta</taxon>
        <taxon>Pinguiophyceae</taxon>
        <taxon>Pinguiochrysidales</taxon>
        <taxon>Pinguiochrysidaceae</taxon>
        <taxon>Phaeomonas</taxon>
    </lineage>
</organism>
<dbReference type="PANTHER" id="PTHR21451">
    <property type="entry name" value="HISTONE H3 METHYLTRANSFERASE"/>
    <property type="match status" value="1"/>
</dbReference>
<dbReference type="GO" id="GO:0140956">
    <property type="term" value="F:histone H3K79 trimethyltransferase activity"/>
    <property type="evidence" value="ECO:0007669"/>
    <property type="project" value="UniProtKB-EC"/>
</dbReference>
<dbReference type="EC" id="2.1.1.360" evidence="1"/>
<sequence length="247" mass="27374">MSMFQASPEQEGEHSSNLANELAETYANMAQIEELDAWTAKALYDRLVEPFPEGLGKETSRAERQVQNLNSSTLVYGEITFDPFAEQLLKLQDFGGLAQQGGNFYDIGCGTGKPVFAAALLHRFDKCVGIEILSGLYGISMHIMDIWNTQVQPALPRTNQETEIGFIHGDATVLDWRDGDVVFMNSTCFGDELMETLAAQAEGLKPGAFVITTTRKLPSEEFELLHVSKMVETWGTATVFIHKRQGE</sequence>
<dbReference type="InterPro" id="IPR030445">
    <property type="entry name" value="H3-K79_meTrfase"/>
</dbReference>
<dbReference type="AlphaFoldDB" id="A0A7S1U404"/>
<comment type="catalytic activity">
    <reaction evidence="5">
        <text>L-lysyl(79)-[histone H3] + 3 S-adenosyl-L-methionine = N(6),N(6),N(6)-trimethyl-L-lysyl(79)-[histone H3] + 3 S-adenosyl-L-homocysteine + 3 H(+)</text>
        <dbReference type="Rhea" id="RHEA:60328"/>
        <dbReference type="Rhea" id="RHEA-COMP:15549"/>
        <dbReference type="Rhea" id="RHEA-COMP:15552"/>
        <dbReference type="ChEBI" id="CHEBI:15378"/>
        <dbReference type="ChEBI" id="CHEBI:29969"/>
        <dbReference type="ChEBI" id="CHEBI:57856"/>
        <dbReference type="ChEBI" id="CHEBI:59789"/>
        <dbReference type="ChEBI" id="CHEBI:61961"/>
        <dbReference type="EC" id="2.1.1.360"/>
    </reaction>
</comment>
<dbReference type="Pfam" id="PF08123">
    <property type="entry name" value="DOT1"/>
    <property type="match status" value="1"/>
</dbReference>
<dbReference type="EMBL" id="HBGJ01022646">
    <property type="protein sequence ID" value="CAD9256229.1"/>
    <property type="molecule type" value="Transcribed_RNA"/>
</dbReference>
<dbReference type="InterPro" id="IPR029063">
    <property type="entry name" value="SAM-dependent_MTases_sf"/>
</dbReference>